<dbReference type="KEGG" id="mbr:MONBRDRAFT_22156"/>
<organism evidence="2 3">
    <name type="scientific">Monosiga brevicollis</name>
    <name type="common">Choanoflagellate</name>
    <dbReference type="NCBI Taxonomy" id="81824"/>
    <lineage>
        <taxon>Eukaryota</taxon>
        <taxon>Choanoflagellata</taxon>
        <taxon>Craspedida</taxon>
        <taxon>Salpingoecidae</taxon>
        <taxon>Monosiga</taxon>
    </lineage>
</organism>
<feature type="signal peptide" evidence="1">
    <location>
        <begin position="1"/>
        <end position="22"/>
    </location>
</feature>
<dbReference type="GeneID" id="5888071"/>
<dbReference type="AlphaFoldDB" id="A9UPQ7"/>
<evidence type="ECO:0000256" key="1">
    <source>
        <dbReference type="SAM" id="SignalP"/>
    </source>
</evidence>
<feature type="chain" id="PRO_5002744763" evidence="1">
    <location>
        <begin position="23"/>
        <end position="451"/>
    </location>
</feature>
<protein>
    <submittedName>
        <fullName evidence="2">Uncharacterized protein</fullName>
    </submittedName>
</protein>
<name>A9UPQ7_MONBE</name>
<accession>A9UPQ7</accession>
<keyword evidence="3" id="KW-1185">Reference proteome</keyword>
<reference evidence="2 3" key="1">
    <citation type="journal article" date="2008" name="Nature">
        <title>The genome of the choanoflagellate Monosiga brevicollis and the origin of metazoans.</title>
        <authorList>
            <consortium name="JGI Sequencing"/>
            <person name="King N."/>
            <person name="Westbrook M.J."/>
            <person name="Young S.L."/>
            <person name="Kuo A."/>
            <person name="Abedin M."/>
            <person name="Chapman J."/>
            <person name="Fairclough S."/>
            <person name="Hellsten U."/>
            <person name="Isogai Y."/>
            <person name="Letunic I."/>
            <person name="Marr M."/>
            <person name="Pincus D."/>
            <person name="Putnam N."/>
            <person name="Rokas A."/>
            <person name="Wright K.J."/>
            <person name="Zuzow R."/>
            <person name="Dirks W."/>
            <person name="Good M."/>
            <person name="Goodstein D."/>
            <person name="Lemons D."/>
            <person name="Li W."/>
            <person name="Lyons J.B."/>
            <person name="Morris A."/>
            <person name="Nichols S."/>
            <person name="Richter D.J."/>
            <person name="Salamov A."/>
            <person name="Bork P."/>
            <person name="Lim W.A."/>
            <person name="Manning G."/>
            <person name="Miller W.T."/>
            <person name="McGinnis W."/>
            <person name="Shapiro H."/>
            <person name="Tjian R."/>
            <person name="Grigoriev I.V."/>
            <person name="Rokhsar D."/>
        </authorList>
    </citation>
    <scope>NUCLEOTIDE SEQUENCE [LARGE SCALE GENOMIC DNA]</scope>
    <source>
        <strain evidence="3">MX1 / ATCC 50154</strain>
    </source>
</reference>
<evidence type="ECO:0000313" key="2">
    <source>
        <dbReference type="EMBL" id="EDQ92912.1"/>
    </source>
</evidence>
<dbReference type="Proteomes" id="UP000001357">
    <property type="component" value="Unassembled WGS sequence"/>
</dbReference>
<proteinExistence type="predicted"/>
<dbReference type="eggNOG" id="ENOG502SG1A">
    <property type="taxonomic scope" value="Eukaryota"/>
</dbReference>
<evidence type="ECO:0000313" key="3">
    <source>
        <dbReference type="Proteomes" id="UP000001357"/>
    </source>
</evidence>
<dbReference type="RefSeq" id="XP_001742674.1">
    <property type="nucleotide sequence ID" value="XM_001742622.1"/>
</dbReference>
<dbReference type="SUPFAM" id="SSF49464">
    <property type="entry name" value="Carboxypeptidase regulatory domain-like"/>
    <property type="match status" value="1"/>
</dbReference>
<dbReference type="InParanoid" id="A9UPQ7"/>
<sequence length="451" mass="49530">MIWRRLEHIMLGLSLLLTVVGSGAVALMIPDVPSVPTSYGSHVTYVSDPGSPIPISGDLLYSYPLQSQLLWLNETDGLPQLHIHYYNLNLAVTVLCNDTACNTGTCKTQNTTEPMMLSRLPPGATFQQNQTRDGQTVEEWSLTEDVRAMYIWSILTNSFDTDKNMSLDQMTVMLGRYPYGVTTNYIFTDVVRQNDPFTPDDFAPPDFCHISLPTFTELPVFGYVLDAASYQPLPFANLSISPGGGQRHRVQADFNGRYNFVARVNQDANVTLLDPHFAPTTFFIPVGVAPIPSNTLADLAVSTSLQSTSFRIVVTWTEFPADLDSILDTPSGCQVNYTNRACGANDAAQLARDETAGYGPETITVDARAQKGLYAHSVRVENGDRFDGAAAIARLYIGNRMAAMLPANPDKDQEADVWNTFAVEFTADGTLDYHVINSFTTSSNTLSIEQS</sequence>
<dbReference type="OMA" id="FCHISLP"/>
<gene>
    <name evidence="2" type="ORF">MONBRDRAFT_22156</name>
</gene>
<keyword evidence="1" id="KW-0732">Signal</keyword>
<dbReference type="EMBL" id="CH991543">
    <property type="protein sequence ID" value="EDQ92912.1"/>
    <property type="molecule type" value="Genomic_DNA"/>
</dbReference>
<dbReference type="InterPro" id="IPR008969">
    <property type="entry name" value="CarboxyPept-like_regulatory"/>
</dbReference>